<evidence type="ECO:0000256" key="11">
    <source>
        <dbReference type="RuleBase" id="RU362091"/>
    </source>
</evidence>
<evidence type="ECO:0008006" key="15">
    <source>
        <dbReference type="Google" id="ProtNLM"/>
    </source>
</evidence>
<evidence type="ECO:0000256" key="6">
    <source>
        <dbReference type="ARBA" id="ARBA00022989"/>
    </source>
</evidence>
<feature type="transmembrane region" description="Helical" evidence="12">
    <location>
        <begin position="6"/>
        <end position="28"/>
    </location>
</feature>
<feature type="transmembrane region" description="Helical" evidence="12">
    <location>
        <begin position="49"/>
        <end position="69"/>
    </location>
</feature>
<dbReference type="GO" id="GO:0006814">
    <property type="term" value="P:sodium ion transport"/>
    <property type="evidence" value="ECO:0007669"/>
    <property type="project" value="UniProtKB-KW"/>
</dbReference>
<feature type="transmembrane region" description="Helical" evidence="12">
    <location>
        <begin position="275"/>
        <end position="297"/>
    </location>
</feature>
<evidence type="ECO:0000256" key="10">
    <source>
        <dbReference type="ARBA" id="ARBA00023201"/>
    </source>
</evidence>
<feature type="transmembrane region" description="Helical" evidence="12">
    <location>
        <begin position="502"/>
        <end position="530"/>
    </location>
</feature>
<keyword evidence="4" id="KW-1003">Cell membrane</keyword>
<dbReference type="InterPro" id="IPR001734">
    <property type="entry name" value="Na/solute_symporter"/>
</dbReference>
<dbReference type="STRING" id="543379.A0A232EG30"/>
<accession>A0A232EG30</accession>
<dbReference type="EMBL" id="NNAY01004898">
    <property type="protein sequence ID" value="OXU17272.1"/>
    <property type="molecule type" value="Genomic_DNA"/>
</dbReference>
<gene>
    <name evidence="13" type="ORF">TSAR_007962</name>
</gene>
<evidence type="ECO:0000256" key="4">
    <source>
        <dbReference type="ARBA" id="ARBA00022475"/>
    </source>
</evidence>
<keyword evidence="5 12" id="KW-0812">Transmembrane</keyword>
<dbReference type="Pfam" id="PF00474">
    <property type="entry name" value="SSF"/>
    <property type="match status" value="1"/>
</dbReference>
<dbReference type="InterPro" id="IPR038377">
    <property type="entry name" value="Na/Glc_symporter_sf"/>
</dbReference>
<keyword evidence="10" id="KW-0739">Sodium transport</keyword>
<proteinExistence type="inferred from homology"/>
<feature type="transmembrane region" description="Helical" evidence="12">
    <location>
        <begin position="81"/>
        <end position="103"/>
    </location>
</feature>
<dbReference type="OrthoDB" id="6132759at2759"/>
<evidence type="ECO:0000256" key="3">
    <source>
        <dbReference type="ARBA" id="ARBA00022448"/>
    </source>
</evidence>
<dbReference type="GO" id="GO:0005886">
    <property type="term" value="C:plasma membrane"/>
    <property type="evidence" value="ECO:0007669"/>
    <property type="project" value="UniProtKB-SubCell"/>
</dbReference>
<dbReference type="PANTHER" id="PTHR42985">
    <property type="entry name" value="SODIUM-COUPLED MONOCARBOXYLATE TRANSPORTER"/>
    <property type="match status" value="1"/>
</dbReference>
<dbReference type="AlphaFoldDB" id="A0A232EG30"/>
<keyword evidence="9 12" id="KW-0472">Membrane</keyword>
<feature type="transmembrane region" description="Helical" evidence="12">
    <location>
        <begin position="186"/>
        <end position="212"/>
    </location>
</feature>
<comment type="caution">
    <text evidence="13">The sequence shown here is derived from an EMBL/GenBank/DDBJ whole genome shotgun (WGS) entry which is preliminary data.</text>
</comment>
<evidence type="ECO:0000313" key="14">
    <source>
        <dbReference type="Proteomes" id="UP000215335"/>
    </source>
</evidence>
<keyword evidence="6 12" id="KW-1133">Transmembrane helix</keyword>
<protein>
    <recommendedName>
        <fullName evidence="15">Sodium-coupled monocarboxylate transporter 1</fullName>
    </recommendedName>
</protein>
<feature type="transmembrane region" description="Helical" evidence="12">
    <location>
        <begin position="232"/>
        <end position="254"/>
    </location>
</feature>
<feature type="transmembrane region" description="Helical" evidence="12">
    <location>
        <begin position="412"/>
        <end position="431"/>
    </location>
</feature>
<dbReference type="GO" id="GO:0015293">
    <property type="term" value="F:symporter activity"/>
    <property type="evidence" value="ECO:0007669"/>
    <property type="project" value="TreeGrafter"/>
</dbReference>
<evidence type="ECO:0000256" key="9">
    <source>
        <dbReference type="ARBA" id="ARBA00023136"/>
    </source>
</evidence>
<evidence type="ECO:0000256" key="12">
    <source>
        <dbReference type="SAM" id="Phobius"/>
    </source>
</evidence>
<dbReference type="InterPro" id="IPR051163">
    <property type="entry name" value="Sodium:Solute_Symporter_SSF"/>
</dbReference>
<dbReference type="NCBIfam" id="TIGR00813">
    <property type="entry name" value="sss"/>
    <property type="match status" value="1"/>
</dbReference>
<keyword evidence="14" id="KW-1185">Reference proteome</keyword>
<sequence length="578" mass="63843">MQQRVLGWIDYLLFSSLLGISLLIGIYFGFCSKQNSVNEYLFGGKTMGYVPVAISILASLLSGITFLGIPTEVYFHGCQYFLSTINTICTGLMTAYVFMPVFYNLQVSNTYEFLELRFSRRARSFASTLYILSLIMYVPIIIYVPAVAFSEVTGYSIHLITPVLCIICVSYTSMGGVKAVVWTNTIQFVFTVGGLVTILVVGIRSVGGFLNMWRISNEGGRLEIFDFNPSPFVHHSFWSMTVGTIFSSVSNFAVSQKFIQRFLAIKTRADINKAILLKTVGTIIIDICVVFTGLAMYTKYYDCDPTSAKLIQQNDEIVPYYLMDITKNIPGISGMFLAGIVSSTLSTTSASINALSGLVYDGFIDPCIAENTNKDVKAANIMKVVSIAIGFISIILIFVIEHIETVIEISYSIRGTVDGPILGLFILGMCVPCVGNKGALTGACVALFFISIIVIGSKWHINKTLRYSNLPLSVKNCPYPLNETFSETTTPPPVNLNDEPMILFKISFLFFVFFGSVITVVVAVSTSLLIGESDVSKIDPEHITPLIRRFLPKKKNFGTTLNVIHQQENLIEGRDNEI</sequence>
<dbReference type="PANTHER" id="PTHR42985:SF21">
    <property type="entry name" value="SODIUM-DEPENDENT MULTIVITAMIN TRANSPORTER-LIKE PROTEIN"/>
    <property type="match status" value="1"/>
</dbReference>
<evidence type="ECO:0000256" key="5">
    <source>
        <dbReference type="ARBA" id="ARBA00022692"/>
    </source>
</evidence>
<evidence type="ECO:0000256" key="7">
    <source>
        <dbReference type="ARBA" id="ARBA00023053"/>
    </source>
</evidence>
<keyword evidence="7" id="KW-0915">Sodium</keyword>
<organism evidence="13 14">
    <name type="scientific">Trichomalopsis sarcophagae</name>
    <dbReference type="NCBI Taxonomy" id="543379"/>
    <lineage>
        <taxon>Eukaryota</taxon>
        <taxon>Metazoa</taxon>
        <taxon>Ecdysozoa</taxon>
        <taxon>Arthropoda</taxon>
        <taxon>Hexapoda</taxon>
        <taxon>Insecta</taxon>
        <taxon>Pterygota</taxon>
        <taxon>Neoptera</taxon>
        <taxon>Endopterygota</taxon>
        <taxon>Hymenoptera</taxon>
        <taxon>Apocrita</taxon>
        <taxon>Proctotrupomorpha</taxon>
        <taxon>Chalcidoidea</taxon>
        <taxon>Pteromalidae</taxon>
        <taxon>Pteromalinae</taxon>
        <taxon>Trichomalopsis</taxon>
    </lineage>
</organism>
<feature type="transmembrane region" description="Helical" evidence="12">
    <location>
        <begin position="381"/>
        <end position="400"/>
    </location>
</feature>
<comment type="similarity">
    <text evidence="2 11">Belongs to the sodium:solute symporter (SSF) (TC 2.A.21) family.</text>
</comment>
<keyword evidence="8" id="KW-0406">Ion transport</keyword>
<dbReference type="Proteomes" id="UP000215335">
    <property type="component" value="Unassembled WGS sequence"/>
</dbReference>
<evidence type="ECO:0000256" key="1">
    <source>
        <dbReference type="ARBA" id="ARBA00004651"/>
    </source>
</evidence>
<evidence type="ECO:0000256" key="8">
    <source>
        <dbReference type="ARBA" id="ARBA00023065"/>
    </source>
</evidence>
<dbReference type="PROSITE" id="PS50283">
    <property type="entry name" value="NA_SOLUT_SYMP_3"/>
    <property type="match status" value="1"/>
</dbReference>
<reference evidence="13 14" key="1">
    <citation type="journal article" date="2017" name="Curr. Biol.">
        <title>The Evolution of Venom by Co-option of Single-Copy Genes.</title>
        <authorList>
            <person name="Martinson E.O."/>
            <person name="Mrinalini"/>
            <person name="Kelkar Y.D."/>
            <person name="Chang C.H."/>
            <person name="Werren J.H."/>
        </authorList>
    </citation>
    <scope>NUCLEOTIDE SEQUENCE [LARGE SCALE GENOMIC DNA]</scope>
    <source>
        <strain evidence="13 14">Alberta</strain>
        <tissue evidence="13">Whole body</tissue>
    </source>
</reference>
<feature type="transmembrane region" description="Helical" evidence="12">
    <location>
        <begin position="155"/>
        <end position="174"/>
    </location>
</feature>
<evidence type="ECO:0000256" key="2">
    <source>
        <dbReference type="ARBA" id="ARBA00006434"/>
    </source>
</evidence>
<dbReference type="CDD" id="cd11492">
    <property type="entry name" value="SLC5sbd_NIS-SMVT"/>
    <property type="match status" value="1"/>
</dbReference>
<name>A0A232EG30_9HYME</name>
<comment type="subcellular location">
    <subcellularLocation>
        <location evidence="1">Cell membrane</location>
        <topology evidence="1">Multi-pass membrane protein</topology>
    </subcellularLocation>
</comment>
<feature type="transmembrane region" description="Helical" evidence="12">
    <location>
        <begin position="438"/>
        <end position="461"/>
    </location>
</feature>
<keyword evidence="3" id="KW-0813">Transport</keyword>
<dbReference type="Gene3D" id="1.20.1730.10">
    <property type="entry name" value="Sodium/glucose cotransporter"/>
    <property type="match status" value="1"/>
</dbReference>
<evidence type="ECO:0000313" key="13">
    <source>
        <dbReference type="EMBL" id="OXU17272.1"/>
    </source>
</evidence>
<feature type="transmembrane region" description="Helical" evidence="12">
    <location>
        <begin position="124"/>
        <end position="149"/>
    </location>
</feature>